<organism evidence="2 3">
    <name type="scientific">Pleuronectes platessa</name>
    <name type="common">European plaice</name>
    <dbReference type="NCBI Taxonomy" id="8262"/>
    <lineage>
        <taxon>Eukaryota</taxon>
        <taxon>Metazoa</taxon>
        <taxon>Chordata</taxon>
        <taxon>Craniata</taxon>
        <taxon>Vertebrata</taxon>
        <taxon>Euteleostomi</taxon>
        <taxon>Actinopterygii</taxon>
        <taxon>Neopterygii</taxon>
        <taxon>Teleostei</taxon>
        <taxon>Neoteleostei</taxon>
        <taxon>Acanthomorphata</taxon>
        <taxon>Carangaria</taxon>
        <taxon>Pleuronectiformes</taxon>
        <taxon>Pleuronectoidei</taxon>
        <taxon>Pleuronectidae</taxon>
        <taxon>Pleuronectes</taxon>
    </lineage>
</organism>
<proteinExistence type="predicted"/>
<accession>A0A9N7TVN4</accession>
<evidence type="ECO:0000313" key="3">
    <source>
        <dbReference type="Proteomes" id="UP001153269"/>
    </source>
</evidence>
<dbReference type="AlphaFoldDB" id="A0A9N7TVN4"/>
<feature type="region of interest" description="Disordered" evidence="1">
    <location>
        <begin position="76"/>
        <end position="103"/>
    </location>
</feature>
<protein>
    <submittedName>
        <fullName evidence="2">Uncharacterized protein</fullName>
    </submittedName>
</protein>
<dbReference type="EMBL" id="CADEAL010000403">
    <property type="protein sequence ID" value="CAB1419679.1"/>
    <property type="molecule type" value="Genomic_DNA"/>
</dbReference>
<feature type="compositionally biased region" description="Basic and acidic residues" evidence="1">
    <location>
        <begin position="7"/>
        <end position="21"/>
    </location>
</feature>
<gene>
    <name evidence="2" type="ORF">PLEPLA_LOCUS7530</name>
</gene>
<sequence>MPSLRAADTRRPNVSVERHTAAESPVLIRRRNDKRRGAREQVVVGRQIQGFSRWTISSTKPPLELPQGRGLNVTLGHQSAQPPARVSRGTHAAEQGVGQGTAEGRDTLALAPLSITIGMSC</sequence>
<evidence type="ECO:0000313" key="2">
    <source>
        <dbReference type="EMBL" id="CAB1419679.1"/>
    </source>
</evidence>
<feature type="compositionally biased region" description="Basic residues" evidence="1">
    <location>
        <begin position="28"/>
        <end position="37"/>
    </location>
</feature>
<evidence type="ECO:0000256" key="1">
    <source>
        <dbReference type="SAM" id="MobiDB-lite"/>
    </source>
</evidence>
<feature type="region of interest" description="Disordered" evidence="1">
    <location>
        <begin position="1"/>
        <end position="41"/>
    </location>
</feature>
<dbReference type="Proteomes" id="UP001153269">
    <property type="component" value="Unassembled WGS sequence"/>
</dbReference>
<keyword evidence="3" id="KW-1185">Reference proteome</keyword>
<reference evidence="2" key="1">
    <citation type="submission" date="2020-03" db="EMBL/GenBank/DDBJ databases">
        <authorList>
            <person name="Weist P."/>
        </authorList>
    </citation>
    <scope>NUCLEOTIDE SEQUENCE</scope>
</reference>
<comment type="caution">
    <text evidence="2">The sequence shown here is derived from an EMBL/GenBank/DDBJ whole genome shotgun (WGS) entry which is preliminary data.</text>
</comment>
<name>A0A9N7TVN4_PLEPL</name>